<keyword evidence="5 15" id="KW-0378">Hydrolase</keyword>
<evidence type="ECO:0000256" key="3">
    <source>
        <dbReference type="ARBA" id="ARBA00022741"/>
    </source>
</evidence>
<dbReference type="Pfam" id="PF19833">
    <property type="entry name" value="RecG_dom3_C"/>
    <property type="match status" value="1"/>
</dbReference>
<keyword evidence="11" id="KW-0413">Isomerase</keyword>
<dbReference type="NCBIfam" id="TIGR00643">
    <property type="entry name" value="recG"/>
    <property type="match status" value="1"/>
</dbReference>
<dbReference type="InterPro" id="IPR033454">
    <property type="entry name" value="RecG_wedge"/>
</dbReference>
<dbReference type="PANTHER" id="PTHR47964:SF1">
    <property type="entry name" value="ATP-DEPENDENT DNA HELICASE HOMOLOG RECG, CHLOROPLASTIC"/>
    <property type="match status" value="1"/>
</dbReference>
<dbReference type="Gene3D" id="2.40.50.140">
    <property type="entry name" value="Nucleic acid-binding proteins"/>
    <property type="match status" value="1"/>
</dbReference>
<organism evidence="18 19">
    <name type="scientific">Thiosulfatimonas sediminis</name>
    <dbReference type="NCBI Taxonomy" id="2675054"/>
    <lineage>
        <taxon>Bacteria</taxon>
        <taxon>Pseudomonadati</taxon>
        <taxon>Pseudomonadota</taxon>
        <taxon>Gammaproteobacteria</taxon>
        <taxon>Thiotrichales</taxon>
        <taxon>Piscirickettsiaceae</taxon>
        <taxon>Thiosulfatimonas</taxon>
    </lineage>
</organism>
<dbReference type="InterPro" id="IPR012340">
    <property type="entry name" value="NA-bd_OB-fold"/>
</dbReference>
<evidence type="ECO:0000256" key="11">
    <source>
        <dbReference type="ARBA" id="ARBA00023235"/>
    </source>
</evidence>
<evidence type="ECO:0000259" key="16">
    <source>
        <dbReference type="PROSITE" id="PS51192"/>
    </source>
</evidence>
<keyword evidence="10 15" id="KW-0234">DNA repair</keyword>
<dbReference type="Pfam" id="PF00271">
    <property type="entry name" value="Helicase_C"/>
    <property type="match status" value="1"/>
</dbReference>
<evidence type="ECO:0000256" key="14">
    <source>
        <dbReference type="ARBA" id="ARBA00048988"/>
    </source>
</evidence>
<dbReference type="SMART" id="SM00487">
    <property type="entry name" value="DEXDc"/>
    <property type="match status" value="1"/>
</dbReference>
<comment type="catalytic activity">
    <reaction evidence="12 15">
        <text>Couples ATP hydrolysis with the unwinding of duplex DNA by translocating in the 3'-5' direction.</text>
        <dbReference type="EC" id="5.6.2.4"/>
    </reaction>
</comment>
<feature type="domain" description="Helicase C-terminal" evidence="17">
    <location>
        <begin position="496"/>
        <end position="652"/>
    </location>
</feature>
<accession>A0A6F8PYP7</accession>
<evidence type="ECO:0000256" key="9">
    <source>
        <dbReference type="ARBA" id="ARBA00023172"/>
    </source>
</evidence>
<dbReference type="Pfam" id="PF00270">
    <property type="entry name" value="DEAD"/>
    <property type="match status" value="1"/>
</dbReference>
<keyword evidence="19" id="KW-1185">Reference proteome</keyword>
<evidence type="ECO:0000256" key="4">
    <source>
        <dbReference type="ARBA" id="ARBA00022763"/>
    </source>
</evidence>
<reference evidence="18" key="1">
    <citation type="journal article" date="2021" name="Arch.">
        <title>Thiosulfativibrio zosterae gen. nov., sp. nov., and Thiosulfatimonas sediminis gen. nov., sp. nov.</title>
        <authorList>
            <person name="Mochizuki J."/>
            <person name="Kojima H."/>
            <person name="Fukui M."/>
        </authorList>
    </citation>
    <scope>NUCLEOTIDE SEQUENCE</scope>
    <source>
        <strain evidence="18">Aks77</strain>
    </source>
</reference>
<dbReference type="AlphaFoldDB" id="A0A6F8PYP7"/>
<evidence type="ECO:0000256" key="10">
    <source>
        <dbReference type="ARBA" id="ARBA00023204"/>
    </source>
</evidence>
<comment type="similarity">
    <text evidence="1 15">Belongs to the helicase family. RecG subfamily.</text>
</comment>
<evidence type="ECO:0000256" key="1">
    <source>
        <dbReference type="ARBA" id="ARBA00007504"/>
    </source>
</evidence>
<dbReference type="Pfam" id="PF17191">
    <property type="entry name" value="RecG_wedge"/>
    <property type="match status" value="1"/>
</dbReference>
<comment type="catalytic activity">
    <reaction evidence="14 15">
        <text>ATP + H2O = ADP + phosphate + H(+)</text>
        <dbReference type="Rhea" id="RHEA:13065"/>
        <dbReference type="ChEBI" id="CHEBI:15377"/>
        <dbReference type="ChEBI" id="CHEBI:15378"/>
        <dbReference type="ChEBI" id="CHEBI:30616"/>
        <dbReference type="ChEBI" id="CHEBI:43474"/>
        <dbReference type="ChEBI" id="CHEBI:456216"/>
        <dbReference type="EC" id="5.6.2.4"/>
    </reaction>
</comment>
<proteinExistence type="inferred from homology"/>
<dbReference type="InterPro" id="IPR045562">
    <property type="entry name" value="RecG_dom3_C"/>
</dbReference>
<evidence type="ECO:0000256" key="7">
    <source>
        <dbReference type="ARBA" id="ARBA00022840"/>
    </source>
</evidence>
<comment type="function">
    <text evidence="15">Plays a critical role in recombination and DNA repair. Helps process Holliday junction intermediates to mature products by catalyzing branch migration. Has replication fork regression activity, unwinds stalled or blocked replication forks to make a HJ that can be resolved. Has a DNA unwinding activity characteristic of a DNA helicase with 3'-5' polarity.</text>
</comment>
<dbReference type="InterPro" id="IPR001650">
    <property type="entry name" value="Helicase_C-like"/>
</dbReference>
<keyword evidence="7 15" id="KW-0067">ATP-binding</keyword>
<evidence type="ECO:0000256" key="5">
    <source>
        <dbReference type="ARBA" id="ARBA00022801"/>
    </source>
</evidence>
<evidence type="ECO:0000313" key="19">
    <source>
        <dbReference type="Proteomes" id="UP000501726"/>
    </source>
</evidence>
<dbReference type="FunFam" id="3.40.50.300:FF:000391">
    <property type="entry name" value="ATP-dependent DNA helicase RecG"/>
    <property type="match status" value="1"/>
</dbReference>
<dbReference type="InterPro" id="IPR004609">
    <property type="entry name" value="ATP-dep_DNA_helicase_RecG"/>
</dbReference>
<dbReference type="SUPFAM" id="SSF52540">
    <property type="entry name" value="P-loop containing nucleoside triphosphate hydrolases"/>
    <property type="match status" value="2"/>
</dbReference>
<dbReference type="PROSITE" id="PS51192">
    <property type="entry name" value="HELICASE_ATP_BIND_1"/>
    <property type="match status" value="1"/>
</dbReference>
<dbReference type="InterPro" id="IPR014001">
    <property type="entry name" value="Helicase_ATP-bd"/>
</dbReference>
<sequence length="717" mass="80130">MTMLEITPLTELKGVGEKQLEKLHKLGLHTVQDMLLHLPLRYQDKTVLKPIESLLVGVEAQTEGTVIAQAMTRGGRNSLLVTLQSPTGACLTLRFFHYHYRQAQSFTRGKTVRVYGEVRSGPNGLEMVHPAYSFINLQKPQPLESTLTPVYPTTEGLGQPSLMKLIRQTLARLENNPLPEHLPHEVLQELQLPSLNSAIQILHQPQASDDLLAIKNFQHPAQHRLIIEELISQQLGLQRLRQQEQKRCSPPFFPSQKTNELIASLPFHLTGAQRHVLQDIQQDLQKPHPMQRLVQGDVGSGKTVVAAIAAVQVAEGGYQVAIMAPTEILAEQHLQAFQEWLAPLDIQVAWINGRMKAAEKRHALAQIDSGAAQVIVGTHALFQDAVNFNQLGLVIIDEQHRFGVHQRLTLQQKGQKIILEGSENTTNQPSNDSYNAKHLRQSEVHPHQLIMTATPIPRTLAMTAYGDLELSVIDELPPGRKPIETAVMSNAKREELMAHLYAKCKQGVQAYWVCPLIEESELLHAQAAEVTATQFTDHWPDLRVGLVHGRLKGEEKARVMNAFKAHELDLLVATTVIEVGVNVPNASLMIIENAERLGLAQLHQLRGRVGRGDKQSHCVLLYQAPLSTTGKARLNIMRETNDGFVIAEEDLKIRGPGEILGTRQTGGVQLRIADLQRDAAFIESAQEYSRLILQHYPHHAEALEQRWIGYKTEYQNA</sequence>
<evidence type="ECO:0000256" key="2">
    <source>
        <dbReference type="ARBA" id="ARBA00017846"/>
    </source>
</evidence>
<name>A0A6F8PYP7_9GAMM</name>
<dbReference type="CDD" id="cd04488">
    <property type="entry name" value="RecG_wedge_OBF"/>
    <property type="match status" value="1"/>
</dbReference>
<protein>
    <recommendedName>
        <fullName evidence="2 15">ATP-dependent DNA helicase RecG</fullName>
        <ecNumber evidence="13 15">5.6.2.4</ecNumber>
    </recommendedName>
</protein>
<dbReference type="Gene3D" id="3.40.50.300">
    <property type="entry name" value="P-loop containing nucleotide triphosphate hydrolases"/>
    <property type="match status" value="2"/>
</dbReference>
<evidence type="ECO:0000256" key="12">
    <source>
        <dbReference type="ARBA" id="ARBA00034617"/>
    </source>
</evidence>
<dbReference type="CDD" id="cd17992">
    <property type="entry name" value="DEXHc_RecG"/>
    <property type="match status" value="1"/>
</dbReference>
<dbReference type="GO" id="GO:0006310">
    <property type="term" value="P:DNA recombination"/>
    <property type="evidence" value="ECO:0007669"/>
    <property type="project" value="UniProtKB-UniRule"/>
</dbReference>
<dbReference type="InterPro" id="IPR011545">
    <property type="entry name" value="DEAD/DEAH_box_helicase_dom"/>
</dbReference>
<dbReference type="InterPro" id="IPR027417">
    <property type="entry name" value="P-loop_NTPase"/>
</dbReference>
<dbReference type="SUPFAM" id="SSF50249">
    <property type="entry name" value="Nucleic acid-binding proteins"/>
    <property type="match status" value="1"/>
</dbReference>
<dbReference type="NCBIfam" id="NF008166">
    <property type="entry name" value="PRK10917.1-4"/>
    <property type="match status" value="1"/>
</dbReference>
<dbReference type="PANTHER" id="PTHR47964">
    <property type="entry name" value="ATP-DEPENDENT DNA HELICASE HOMOLOG RECG, CHLOROPLASTIC"/>
    <property type="match status" value="1"/>
</dbReference>
<dbReference type="SMART" id="SM00490">
    <property type="entry name" value="HELICc"/>
    <property type="match status" value="1"/>
</dbReference>
<dbReference type="Proteomes" id="UP000501726">
    <property type="component" value="Chromosome"/>
</dbReference>
<dbReference type="GO" id="GO:0043138">
    <property type="term" value="F:3'-5' DNA helicase activity"/>
    <property type="evidence" value="ECO:0007669"/>
    <property type="project" value="UniProtKB-EC"/>
</dbReference>
<evidence type="ECO:0000256" key="6">
    <source>
        <dbReference type="ARBA" id="ARBA00022806"/>
    </source>
</evidence>
<dbReference type="PROSITE" id="PS51194">
    <property type="entry name" value="HELICASE_CTER"/>
    <property type="match status" value="1"/>
</dbReference>
<dbReference type="KEGG" id="tse:THMIRHAS_24630"/>
<dbReference type="GO" id="GO:0005524">
    <property type="term" value="F:ATP binding"/>
    <property type="evidence" value="ECO:0007669"/>
    <property type="project" value="UniProtKB-KW"/>
</dbReference>
<keyword evidence="9 15" id="KW-0233">DNA recombination</keyword>
<dbReference type="GO" id="GO:0016787">
    <property type="term" value="F:hydrolase activity"/>
    <property type="evidence" value="ECO:0007669"/>
    <property type="project" value="UniProtKB-KW"/>
</dbReference>
<keyword evidence="6 15" id="KW-0347">Helicase</keyword>
<dbReference type="InterPro" id="IPR047112">
    <property type="entry name" value="RecG/Mfd"/>
</dbReference>
<dbReference type="EC" id="5.6.2.4" evidence="13 15"/>
<feature type="domain" description="Helicase ATP-binding" evidence="16">
    <location>
        <begin position="283"/>
        <end position="473"/>
    </location>
</feature>
<keyword evidence="4 15" id="KW-0227">DNA damage</keyword>
<dbReference type="GO" id="GO:0003677">
    <property type="term" value="F:DNA binding"/>
    <property type="evidence" value="ECO:0007669"/>
    <property type="project" value="UniProtKB-KW"/>
</dbReference>
<evidence type="ECO:0000256" key="15">
    <source>
        <dbReference type="RuleBase" id="RU363016"/>
    </source>
</evidence>
<keyword evidence="8" id="KW-0238">DNA-binding</keyword>
<evidence type="ECO:0000259" key="17">
    <source>
        <dbReference type="PROSITE" id="PS51194"/>
    </source>
</evidence>
<gene>
    <name evidence="18" type="primary">recG</name>
    <name evidence="18" type="ORF">THMIRHAS_24630</name>
</gene>
<evidence type="ECO:0000256" key="13">
    <source>
        <dbReference type="ARBA" id="ARBA00034808"/>
    </source>
</evidence>
<evidence type="ECO:0000313" key="18">
    <source>
        <dbReference type="EMBL" id="BBP47090.1"/>
    </source>
</evidence>
<evidence type="ECO:0000256" key="8">
    <source>
        <dbReference type="ARBA" id="ARBA00023125"/>
    </source>
</evidence>
<keyword evidence="3 15" id="KW-0547">Nucleotide-binding</keyword>
<dbReference type="EMBL" id="AP021889">
    <property type="protein sequence ID" value="BBP47090.1"/>
    <property type="molecule type" value="Genomic_DNA"/>
</dbReference>
<dbReference type="GO" id="GO:0006281">
    <property type="term" value="P:DNA repair"/>
    <property type="evidence" value="ECO:0007669"/>
    <property type="project" value="UniProtKB-UniRule"/>
</dbReference>